<evidence type="ECO:0000256" key="1">
    <source>
        <dbReference type="ARBA" id="ARBA00004141"/>
    </source>
</evidence>
<feature type="transmembrane region" description="Helical" evidence="7">
    <location>
        <begin position="648"/>
        <end position="668"/>
    </location>
</feature>
<dbReference type="EMBL" id="LKCN02000007">
    <property type="protein sequence ID" value="RCI12858.1"/>
    <property type="molecule type" value="Genomic_DNA"/>
</dbReference>
<evidence type="ECO:0000259" key="8">
    <source>
        <dbReference type="Pfam" id="PF08659"/>
    </source>
</evidence>
<feature type="domain" description="Rhodopsin" evidence="9">
    <location>
        <begin position="506"/>
        <end position="708"/>
    </location>
</feature>
<protein>
    <submittedName>
        <fullName evidence="10">Uncharacterized protein</fullName>
    </submittedName>
</protein>
<feature type="transmembrane region" description="Helical" evidence="7">
    <location>
        <begin position="486"/>
        <end position="510"/>
    </location>
</feature>
<feature type="region of interest" description="Disordered" evidence="6">
    <location>
        <begin position="830"/>
        <end position="868"/>
    </location>
</feature>
<sequence>MSSSGTILITGANGSLALPAVSHLLKHSPRHKLLLTVRNAGSNDSNTTELRRIVKEQARDPKDVVIRQLDHGRLRDVADLAAEISADIVSGRLPPLTSIVCNAYYWNLAGPMELTDDGFEKSMQVSHLAHVVLILRLLRRFHTSTPARIVLLSSAVHKAGQAVPFEKIPPAIPDEVDLLVRPGADGDDDRAAHGFHRYANAKLVITAWGLGLIRRLQKDPTLRHISVVIINPGTLSDSRALRVNTPRTISLISRFLLRPMQPLLRRVMDPTIRTSAEAAVDVARLATSEAVPGQQGYFTMLEKDESSDESRDEAKQEAIWEASERWVGVTFGLSKSSGKALCSSLPFRCKPSRGHERYHLLIDALQLRKCCYTRPGASPLQHSIRTLHSRGITLNLSTAKSHFHMQGLLCFPLRVDRLRPYTNAMPRTNKQNKQTNTTILPFSSLLFSSLLNPGIPSSSSQMAQNLTADIASLLPPPTTVNDSHKVYGVAVACAVMSGFATLAVLWRLYLRYASRAFGLDDWATIPALILYLAWSVLTVFVNLAGGIGKPLWEITLDEYAIWFKPSSQAFVASSWMYTTMTAAIRIAILLFYHRIFAQAVSWLRVTIHVLLALQAIYVIVYSILPALACRPFDSAWNPFERRIHCSDWYFYYSQVALYSTSMVFDLVLLILPLEPARKLQMRRSKKAGVVAMFVLGAGASVVTAVKLGIFVSDMNGYSEFDPYCKSRPPPPLKSHLDFGNETNRASLVPVARYQLVYFLPAQLSHNGLTFWLPSHVEPTVALIGASLPGLRPALNIVGANVSQRLRSLYPSRKGVAGTWEFDGDTDSSWGRERGGFGMTRTIETKGSSDTVHGSQVHLGQYPAPQPTQ</sequence>
<feature type="transmembrane region" description="Helical" evidence="7">
    <location>
        <begin position="605"/>
        <end position="628"/>
    </location>
</feature>
<dbReference type="InterPro" id="IPR052337">
    <property type="entry name" value="SAT4-like"/>
</dbReference>
<dbReference type="Pfam" id="PF20684">
    <property type="entry name" value="Fung_rhodopsin"/>
    <property type="match status" value="1"/>
</dbReference>
<evidence type="ECO:0000259" key="9">
    <source>
        <dbReference type="Pfam" id="PF20684"/>
    </source>
</evidence>
<dbReference type="InterPro" id="IPR013968">
    <property type="entry name" value="PKS_KR"/>
</dbReference>
<dbReference type="Pfam" id="PF08659">
    <property type="entry name" value="KR"/>
    <property type="match status" value="1"/>
</dbReference>
<dbReference type="Proteomes" id="UP000253664">
    <property type="component" value="Unassembled WGS sequence"/>
</dbReference>
<dbReference type="AlphaFoldDB" id="A0A367LEK7"/>
<dbReference type="GO" id="GO:0016020">
    <property type="term" value="C:membrane"/>
    <property type="evidence" value="ECO:0007669"/>
    <property type="project" value="UniProtKB-SubCell"/>
</dbReference>
<keyword evidence="4 7" id="KW-0472">Membrane</keyword>
<dbReference type="OrthoDB" id="191139at2759"/>
<evidence type="ECO:0000313" key="10">
    <source>
        <dbReference type="EMBL" id="RCI12858.1"/>
    </source>
</evidence>
<dbReference type="Gene3D" id="3.40.50.720">
    <property type="entry name" value="NAD(P)-binding Rossmann-like Domain"/>
    <property type="match status" value="1"/>
</dbReference>
<feature type="transmembrane region" description="Helical" evidence="7">
    <location>
        <begin position="574"/>
        <end position="593"/>
    </location>
</feature>
<dbReference type="InterPro" id="IPR036291">
    <property type="entry name" value="NAD(P)-bd_dom_sf"/>
</dbReference>
<reference evidence="10 11" key="1">
    <citation type="journal article" date="2015" name="BMC Genomics">
        <title>Insights from the genome of Ophiocordyceps polyrhachis-furcata to pathogenicity and host specificity in insect fungi.</title>
        <authorList>
            <person name="Wichadakul D."/>
            <person name="Kobmoo N."/>
            <person name="Ingsriswang S."/>
            <person name="Tangphatsornruang S."/>
            <person name="Chantasingh D."/>
            <person name="Luangsa-ard J.J."/>
            <person name="Eurwilaichitr L."/>
        </authorList>
    </citation>
    <scope>NUCLEOTIDE SEQUENCE [LARGE SCALE GENOMIC DNA]</scope>
    <source>
        <strain evidence="10 11">BCC 54312</strain>
    </source>
</reference>
<gene>
    <name evidence="10" type="ORF">L249_0568</name>
</gene>
<comment type="similarity">
    <text evidence="5">Belongs to the SAT4 family.</text>
</comment>
<keyword evidence="2 7" id="KW-0812">Transmembrane</keyword>
<evidence type="ECO:0000256" key="4">
    <source>
        <dbReference type="ARBA" id="ARBA00023136"/>
    </source>
</evidence>
<feature type="transmembrane region" description="Helical" evidence="7">
    <location>
        <begin position="689"/>
        <end position="711"/>
    </location>
</feature>
<dbReference type="SUPFAM" id="SSF51735">
    <property type="entry name" value="NAD(P)-binding Rossmann-fold domains"/>
    <property type="match status" value="1"/>
</dbReference>
<organism evidence="10 11">
    <name type="scientific">Ophiocordyceps polyrhachis-furcata BCC 54312</name>
    <dbReference type="NCBI Taxonomy" id="1330021"/>
    <lineage>
        <taxon>Eukaryota</taxon>
        <taxon>Fungi</taxon>
        <taxon>Dikarya</taxon>
        <taxon>Ascomycota</taxon>
        <taxon>Pezizomycotina</taxon>
        <taxon>Sordariomycetes</taxon>
        <taxon>Hypocreomycetidae</taxon>
        <taxon>Hypocreales</taxon>
        <taxon>Ophiocordycipitaceae</taxon>
        <taxon>Ophiocordyceps</taxon>
    </lineage>
</organism>
<evidence type="ECO:0000256" key="5">
    <source>
        <dbReference type="ARBA" id="ARBA00038359"/>
    </source>
</evidence>
<keyword evidence="11" id="KW-1185">Reference proteome</keyword>
<comment type="subcellular location">
    <subcellularLocation>
        <location evidence="1">Membrane</location>
        <topology evidence="1">Multi-pass membrane protein</topology>
    </subcellularLocation>
</comment>
<feature type="transmembrane region" description="Helical" evidence="7">
    <location>
        <begin position="522"/>
        <end position="543"/>
    </location>
</feature>
<dbReference type="InterPro" id="IPR049326">
    <property type="entry name" value="Rhodopsin_dom_fungi"/>
</dbReference>
<proteinExistence type="inferred from homology"/>
<evidence type="ECO:0000256" key="6">
    <source>
        <dbReference type="SAM" id="MobiDB-lite"/>
    </source>
</evidence>
<comment type="caution">
    <text evidence="10">The sequence shown here is derived from an EMBL/GenBank/DDBJ whole genome shotgun (WGS) entry which is preliminary data.</text>
</comment>
<feature type="domain" description="Ketoreductase (KR)" evidence="8">
    <location>
        <begin position="5"/>
        <end position="156"/>
    </location>
</feature>
<evidence type="ECO:0000256" key="7">
    <source>
        <dbReference type="SAM" id="Phobius"/>
    </source>
</evidence>
<dbReference type="PANTHER" id="PTHR33048:SF160">
    <property type="entry name" value="SAT4 FAMILY MEMBRANE PROTEIN"/>
    <property type="match status" value="1"/>
</dbReference>
<evidence type="ECO:0000313" key="11">
    <source>
        <dbReference type="Proteomes" id="UP000253664"/>
    </source>
</evidence>
<accession>A0A367LEK7</accession>
<keyword evidence="3 7" id="KW-1133">Transmembrane helix</keyword>
<dbReference type="STRING" id="1330021.A0A367LEK7"/>
<evidence type="ECO:0000256" key="3">
    <source>
        <dbReference type="ARBA" id="ARBA00022989"/>
    </source>
</evidence>
<feature type="compositionally biased region" description="Polar residues" evidence="6">
    <location>
        <begin position="844"/>
        <end position="853"/>
    </location>
</feature>
<dbReference type="PANTHER" id="PTHR33048">
    <property type="entry name" value="PTH11-LIKE INTEGRAL MEMBRANE PROTEIN (AFU_ORTHOLOGUE AFUA_5G11245)"/>
    <property type="match status" value="1"/>
</dbReference>
<evidence type="ECO:0000256" key="2">
    <source>
        <dbReference type="ARBA" id="ARBA00022692"/>
    </source>
</evidence>
<name>A0A367LEK7_9HYPO</name>